<sequence>MKAGHTPSTDPCQEPGIFKCYIGHKQCVRHIGPPVESPWLDGPLAECPLRPVFSGSPVFLLHPPPLARRVETGEQSKQNLFEQATSWTRSSRSPPPVSPEHGPPPSLAEPLSDLLESRRLSLDHEVRGHELYGTPRYSTFVTSQYDEVALYGQQEPRASGWDPVFDPFVCGSLPADSFTEPGTGPPRGVIHSNQSLFAGTDQHVVGTGPPFAPVPSWMAEEVLLTTPPPSFLQDYISCPSARRCGHVPSIFHTAELEIMHHHLPFQRIPFETTMLASGNLSPEHLMMIPPSSSSGTNISVGNSNSNCPSPGSYKYYEVQNEELAQLVKDSAPLVPMNNPLRPASRLDIPWLQGLEG</sequence>
<name>W9Y0S3_9EURO</name>
<dbReference type="AlphaFoldDB" id="W9Y0S3"/>
<evidence type="ECO:0000313" key="3">
    <source>
        <dbReference type="Proteomes" id="UP000019478"/>
    </source>
</evidence>
<dbReference type="Proteomes" id="UP000019478">
    <property type="component" value="Unassembled WGS sequence"/>
</dbReference>
<evidence type="ECO:0000256" key="1">
    <source>
        <dbReference type="SAM" id="MobiDB-lite"/>
    </source>
</evidence>
<dbReference type="RefSeq" id="XP_007731656.1">
    <property type="nucleotide sequence ID" value="XM_007733466.1"/>
</dbReference>
<comment type="caution">
    <text evidence="2">The sequence shown here is derived from an EMBL/GenBank/DDBJ whole genome shotgun (WGS) entry which is preliminary data.</text>
</comment>
<evidence type="ECO:0000313" key="2">
    <source>
        <dbReference type="EMBL" id="EXJ86377.1"/>
    </source>
</evidence>
<reference evidence="2 3" key="1">
    <citation type="submission" date="2013-03" db="EMBL/GenBank/DDBJ databases">
        <title>The Genome Sequence of Capronia epimyces CBS 606.96.</title>
        <authorList>
            <consortium name="The Broad Institute Genomics Platform"/>
            <person name="Cuomo C."/>
            <person name="de Hoog S."/>
            <person name="Gorbushina A."/>
            <person name="Walker B."/>
            <person name="Young S.K."/>
            <person name="Zeng Q."/>
            <person name="Gargeya S."/>
            <person name="Fitzgerald M."/>
            <person name="Haas B."/>
            <person name="Abouelleil A."/>
            <person name="Allen A.W."/>
            <person name="Alvarado L."/>
            <person name="Arachchi H.M."/>
            <person name="Berlin A.M."/>
            <person name="Chapman S.B."/>
            <person name="Gainer-Dewar J."/>
            <person name="Goldberg J."/>
            <person name="Griggs A."/>
            <person name="Gujja S."/>
            <person name="Hansen M."/>
            <person name="Howarth C."/>
            <person name="Imamovic A."/>
            <person name="Ireland A."/>
            <person name="Larimer J."/>
            <person name="McCowan C."/>
            <person name="Murphy C."/>
            <person name="Pearson M."/>
            <person name="Poon T.W."/>
            <person name="Priest M."/>
            <person name="Roberts A."/>
            <person name="Saif S."/>
            <person name="Shea T."/>
            <person name="Sisk P."/>
            <person name="Sykes S."/>
            <person name="Wortman J."/>
            <person name="Nusbaum C."/>
            <person name="Birren B."/>
        </authorList>
    </citation>
    <scope>NUCLEOTIDE SEQUENCE [LARGE SCALE GENOMIC DNA]</scope>
    <source>
        <strain evidence="2 3">CBS 606.96</strain>
    </source>
</reference>
<dbReference type="GeneID" id="19167456"/>
<proteinExistence type="predicted"/>
<gene>
    <name evidence="2" type="ORF">A1O3_03328</name>
</gene>
<dbReference type="HOGENOM" id="CLU_778449_0_0_1"/>
<dbReference type="EMBL" id="AMGY01000003">
    <property type="protein sequence ID" value="EXJ86377.1"/>
    <property type="molecule type" value="Genomic_DNA"/>
</dbReference>
<protein>
    <submittedName>
        <fullName evidence="2">Uncharacterized protein</fullName>
    </submittedName>
</protein>
<feature type="compositionally biased region" description="Pro residues" evidence="1">
    <location>
        <begin position="93"/>
        <end position="107"/>
    </location>
</feature>
<accession>W9Y0S3</accession>
<dbReference type="OrthoDB" id="10648362at2759"/>
<organism evidence="2 3">
    <name type="scientific">Capronia epimyces CBS 606.96</name>
    <dbReference type="NCBI Taxonomy" id="1182542"/>
    <lineage>
        <taxon>Eukaryota</taxon>
        <taxon>Fungi</taxon>
        <taxon>Dikarya</taxon>
        <taxon>Ascomycota</taxon>
        <taxon>Pezizomycotina</taxon>
        <taxon>Eurotiomycetes</taxon>
        <taxon>Chaetothyriomycetidae</taxon>
        <taxon>Chaetothyriales</taxon>
        <taxon>Herpotrichiellaceae</taxon>
        <taxon>Capronia</taxon>
    </lineage>
</organism>
<keyword evidence="3" id="KW-1185">Reference proteome</keyword>
<feature type="region of interest" description="Disordered" evidence="1">
    <location>
        <begin position="82"/>
        <end position="110"/>
    </location>
</feature>